<sequence length="307" mass="31627">MTRAILWRGGQIGVLVGLALLLWHAADGRTALEQMRHVDPRWLVAAAILLSVQTILSAQRWRLTAAQLGLAIPVFSALKEYYLAQIVNQSLPGGVLGDAGRALRSRGQAGLAVAAQAVVFERVAGQLGLLAVLTCGACAGLLMPTGLNWPDWVGQAVFVGGIAAAFFAASGALAPIVRRAARQFADAVWAPRVRLQQIVLSVTAALCNVAAFACCAFALGVAMPAVAVAVLVPLILFAMVLPLSVAGWGLREGAAALLFPVMGATAASGLATSIAFGSVFLLTTLPGLLVPLLLTSTAHSKGENNAP</sequence>
<keyword evidence="8" id="KW-1185">Reference proteome</keyword>
<feature type="transmembrane region" description="Helical" evidence="6">
    <location>
        <begin position="127"/>
        <end position="147"/>
    </location>
</feature>
<feature type="transmembrane region" description="Helical" evidence="6">
    <location>
        <begin position="198"/>
        <end position="219"/>
    </location>
</feature>
<keyword evidence="3 6" id="KW-0812">Transmembrane</keyword>
<evidence type="ECO:0000256" key="4">
    <source>
        <dbReference type="ARBA" id="ARBA00022989"/>
    </source>
</evidence>
<accession>A0A420DTC1</accession>
<protein>
    <submittedName>
        <fullName evidence="7">Uncharacterized membrane protein YbhN (UPF0104 family)</fullName>
    </submittedName>
</protein>
<evidence type="ECO:0000313" key="7">
    <source>
        <dbReference type="EMBL" id="RKE97571.1"/>
    </source>
</evidence>
<organism evidence="7 8">
    <name type="scientific">Sulfitobacter guttiformis</name>
    <dbReference type="NCBI Taxonomy" id="74349"/>
    <lineage>
        <taxon>Bacteria</taxon>
        <taxon>Pseudomonadati</taxon>
        <taxon>Pseudomonadota</taxon>
        <taxon>Alphaproteobacteria</taxon>
        <taxon>Rhodobacterales</taxon>
        <taxon>Roseobacteraceae</taxon>
        <taxon>Sulfitobacter</taxon>
    </lineage>
</organism>
<evidence type="ECO:0000256" key="1">
    <source>
        <dbReference type="ARBA" id="ARBA00004651"/>
    </source>
</evidence>
<evidence type="ECO:0000256" key="6">
    <source>
        <dbReference type="SAM" id="Phobius"/>
    </source>
</evidence>
<evidence type="ECO:0000256" key="3">
    <source>
        <dbReference type="ARBA" id="ARBA00022692"/>
    </source>
</evidence>
<dbReference type="Pfam" id="PF03706">
    <property type="entry name" value="LPG_synthase_TM"/>
    <property type="match status" value="1"/>
</dbReference>
<dbReference type="InterPro" id="IPR022791">
    <property type="entry name" value="L-PG_synthase/AglD"/>
</dbReference>
<feature type="transmembrane region" description="Helical" evidence="6">
    <location>
        <begin position="225"/>
        <end position="250"/>
    </location>
</feature>
<name>A0A420DTC1_9RHOB</name>
<keyword evidence="5 6" id="KW-0472">Membrane</keyword>
<evidence type="ECO:0000256" key="2">
    <source>
        <dbReference type="ARBA" id="ARBA00022475"/>
    </source>
</evidence>
<dbReference type="AlphaFoldDB" id="A0A420DTC1"/>
<gene>
    <name evidence="7" type="ORF">C8N30_2182</name>
</gene>
<dbReference type="EMBL" id="RAQK01000001">
    <property type="protein sequence ID" value="RKE97571.1"/>
    <property type="molecule type" value="Genomic_DNA"/>
</dbReference>
<feature type="transmembrane region" description="Helical" evidence="6">
    <location>
        <begin position="257"/>
        <end position="282"/>
    </location>
</feature>
<dbReference type="PANTHER" id="PTHR40277">
    <property type="entry name" value="BLL5419 PROTEIN"/>
    <property type="match status" value="1"/>
</dbReference>
<dbReference type="STRING" id="1443111.Z949_245"/>
<comment type="subcellular location">
    <subcellularLocation>
        <location evidence="1">Cell membrane</location>
        <topology evidence="1">Multi-pass membrane protein</topology>
    </subcellularLocation>
</comment>
<evidence type="ECO:0000313" key="8">
    <source>
        <dbReference type="Proteomes" id="UP000284407"/>
    </source>
</evidence>
<comment type="caution">
    <text evidence="7">The sequence shown here is derived from an EMBL/GenBank/DDBJ whole genome shotgun (WGS) entry which is preliminary data.</text>
</comment>
<dbReference type="Proteomes" id="UP000284407">
    <property type="component" value="Unassembled WGS sequence"/>
</dbReference>
<dbReference type="RefSeq" id="WP_025060960.1">
    <property type="nucleotide sequence ID" value="NZ_RAQK01000001.1"/>
</dbReference>
<keyword evidence="4 6" id="KW-1133">Transmembrane helix</keyword>
<dbReference type="PANTHER" id="PTHR40277:SF1">
    <property type="entry name" value="BLL5419 PROTEIN"/>
    <property type="match status" value="1"/>
</dbReference>
<dbReference type="OrthoDB" id="9126302at2"/>
<feature type="transmembrane region" description="Helical" evidence="6">
    <location>
        <begin position="153"/>
        <end position="177"/>
    </location>
</feature>
<reference evidence="7 8" key="1">
    <citation type="submission" date="2018-09" db="EMBL/GenBank/DDBJ databases">
        <title>Genomic Encyclopedia of Archaeal and Bacterial Type Strains, Phase II (KMG-II): from individual species to whole genera.</title>
        <authorList>
            <person name="Goeker M."/>
        </authorList>
    </citation>
    <scope>NUCLEOTIDE SEQUENCE [LARGE SCALE GENOMIC DNA]</scope>
    <source>
        <strain evidence="7 8">DSM 11458</strain>
    </source>
</reference>
<keyword evidence="2" id="KW-1003">Cell membrane</keyword>
<dbReference type="GO" id="GO:0005886">
    <property type="term" value="C:plasma membrane"/>
    <property type="evidence" value="ECO:0007669"/>
    <property type="project" value="UniProtKB-SubCell"/>
</dbReference>
<proteinExistence type="predicted"/>
<evidence type="ECO:0000256" key="5">
    <source>
        <dbReference type="ARBA" id="ARBA00023136"/>
    </source>
</evidence>